<dbReference type="STRING" id="5217.A0A4Q1BGU3"/>
<dbReference type="VEuPathDB" id="FungiDB:TREMEDRAFT_28866"/>
<dbReference type="Pfam" id="PF10294">
    <property type="entry name" value="Methyltransf_16"/>
    <property type="match status" value="2"/>
</dbReference>
<proteinExistence type="predicted"/>
<dbReference type="GO" id="GO:0008757">
    <property type="term" value="F:S-adenosylmethionine-dependent methyltransferase activity"/>
    <property type="evidence" value="ECO:0007669"/>
    <property type="project" value="UniProtKB-ARBA"/>
</dbReference>
<dbReference type="AlphaFoldDB" id="A0A4Q1BGU3"/>
<accession>A0A4Q1BGU3</accession>
<feature type="region of interest" description="Disordered" evidence="1">
    <location>
        <begin position="94"/>
        <end position="116"/>
    </location>
</feature>
<dbReference type="PANTHER" id="PTHR14614:SF109">
    <property type="entry name" value="RIBOSOMAL LYSINE N-METHYLTRANSFERASE 5"/>
    <property type="match status" value="1"/>
</dbReference>
<evidence type="ECO:0000313" key="2">
    <source>
        <dbReference type="EMBL" id="RXK36806.1"/>
    </source>
</evidence>
<comment type="caution">
    <text evidence="2">The sequence shown here is derived from an EMBL/GenBank/DDBJ whole genome shotgun (WGS) entry which is preliminary data.</text>
</comment>
<feature type="region of interest" description="Disordered" evidence="1">
    <location>
        <begin position="15"/>
        <end position="67"/>
    </location>
</feature>
<feature type="compositionally biased region" description="Basic and acidic residues" evidence="1">
    <location>
        <begin position="337"/>
        <end position="347"/>
    </location>
</feature>
<dbReference type="InterPro" id="IPR029063">
    <property type="entry name" value="SAM-dependent_MTases_sf"/>
</dbReference>
<feature type="compositionally biased region" description="Pro residues" evidence="1">
    <location>
        <begin position="104"/>
        <end position="115"/>
    </location>
</feature>
<name>A0A4Q1BGU3_TREME</name>
<feature type="region of interest" description="Disordered" evidence="1">
    <location>
        <begin position="184"/>
        <end position="218"/>
    </location>
</feature>
<feature type="compositionally biased region" description="Low complexity" evidence="1">
    <location>
        <begin position="184"/>
        <end position="199"/>
    </location>
</feature>
<dbReference type="OrthoDB" id="2529286at2759"/>
<feature type="compositionally biased region" description="Basic residues" evidence="1">
    <location>
        <begin position="354"/>
        <end position="363"/>
    </location>
</feature>
<gene>
    <name evidence="2" type="ORF">M231_05890</name>
</gene>
<dbReference type="EMBL" id="SDIL01000086">
    <property type="protein sequence ID" value="RXK36806.1"/>
    <property type="molecule type" value="Genomic_DNA"/>
</dbReference>
<sequence length="464" mass="51900">MFLTKTDICKSITEVGQTVARENDGQVVGEATEEEQMGDEEEEEEEEQGDEEEEEEEELPSCPSGLFQFPFGSSKVKDVDEEVLEIYMNLSLSSSTDTDTISPSYPPQAGQPPQTPQAFQAFQASQLTQAPQASQAGQVPQITQASQFTKWPKTRNHPDSNLGYLDSTNSILSLNFLISSDTFPSNSSIPSSSSSRVKGGSSGSYGNTKSRVGLDTSKEKSVGKDIEFEVRLQQDLTALKSRKGDTGSVLWRSSFYLSKYLLNQLLHSPSSPFIDPVILSQCSVLELGSGTGLLSILFSPFCHYYTTSDQYDNIRLIQRNLELNSHIPHLLQRRSSRPPEEISHRTTDNISQRGRLKTKGNRNISKGKKSLEYKDEEINRGKGNGEGNVKVEEIDWFQISKEYQKGKRSGDEERYDLILLVDCIYNENLIKPLIDTLRYCTKKGKTIVWVIVELRSSEVVSISK</sequence>
<dbReference type="GO" id="GO:0005829">
    <property type="term" value="C:cytosol"/>
    <property type="evidence" value="ECO:0007669"/>
    <property type="project" value="TreeGrafter"/>
</dbReference>
<dbReference type="SUPFAM" id="SSF53335">
    <property type="entry name" value="S-adenosyl-L-methionine-dependent methyltransferases"/>
    <property type="match status" value="1"/>
</dbReference>
<feature type="compositionally biased region" description="Low complexity" evidence="1">
    <location>
        <begin position="94"/>
        <end position="103"/>
    </location>
</feature>
<dbReference type="InParanoid" id="A0A4Q1BGU3"/>
<dbReference type="Gene3D" id="3.40.50.150">
    <property type="entry name" value="Vaccinia Virus protein VP39"/>
    <property type="match status" value="1"/>
</dbReference>
<keyword evidence="3" id="KW-1185">Reference proteome</keyword>
<dbReference type="GO" id="GO:0032991">
    <property type="term" value="C:protein-containing complex"/>
    <property type="evidence" value="ECO:0007669"/>
    <property type="project" value="TreeGrafter"/>
</dbReference>
<organism evidence="2 3">
    <name type="scientific">Tremella mesenterica</name>
    <name type="common">Jelly fungus</name>
    <dbReference type="NCBI Taxonomy" id="5217"/>
    <lineage>
        <taxon>Eukaryota</taxon>
        <taxon>Fungi</taxon>
        <taxon>Dikarya</taxon>
        <taxon>Basidiomycota</taxon>
        <taxon>Agaricomycotina</taxon>
        <taxon>Tremellomycetes</taxon>
        <taxon>Tremellales</taxon>
        <taxon>Tremellaceae</taxon>
        <taxon>Tremella</taxon>
    </lineage>
</organism>
<dbReference type="PANTHER" id="PTHR14614">
    <property type="entry name" value="HEPATOCELLULAR CARCINOMA-ASSOCIATED ANTIGEN"/>
    <property type="match status" value="1"/>
</dbReference>
<dbReference type="Proteomes" id="UP000289152">
    <property type="component" value="Unassembled WGS sequence"/>
</dbReference>
<feature type="compositionally biased region" description="Acidic residues" evidence="1">
    <location>
        <begin position="31"/>
        <end position="59"/>
    </location>
</feature>
<feature type="region of interest" description="Disordered" evidence="1">
    <location>
        <begin position="332"/>
        <end position="363"/>
    </location>
</feature>
<evidence type="ECO:0000313" key="3">
    <source>
        <dbReference type="Proteomes" id="UP000289152"/>
    </source>
</evidence>
<dbReference type="InterPro" id="IPR019410">
    <property type="entry name" value="Methyltransf_16"/>
</dbReference>
<protein>
    <submittedName>
        <fullName evidence="2">Uncharacterized protein</fullName>
    </submittedName>
</protein>
<reference evidence="2 3" key="1">
    <citation type="submission" date="2016-06" db="EMBL/GenBank/DDBJ databases">
        <title>Evolution of pathogenesis and genome organization in the Tremellales.</title>
        <authorList>
            <person name="Cuomo C."/>
            <person name="Litvintseva A."/>
            <person name="Heitman J."/>
            <person name="Chen Y."/>
            <person name="Sun S."/>
            <person name="Springer D."/>
            <person name="Dromer F."/>
            <person name="Young S."/>
            <person name="Zeng Q."/>
            <person name="Chapman S."/>
            <person name="Gujja S."/>
            <person name="Saif S."/>
            <person name="Birren B."/>
        </authorList>
    </citation>
    <scope>NUCLEOTIDE SEQUENCE [LARGE SCALE GENOMIC DNA]</scope>
    <source>
        <strain evidence="2 3">ATCC 28783</strain>
    </source>
</reference>
<evidence type="ECO:0000256" key="1">
    <source>
        <dbReference type="SAM" id="MobiDB-lite"/>
    </source>
</evidence>